<comment type="caution">
    <text evidence="1">The sequence shown here is derived from an EMBL/GenBank/DDBJ whole genome shotgun (WGS) entry which is preliminary data.</text>
</comment>
<sequence>MTQKSLKLFCWVFLLILMTGCGYRIAAGPCSSMKTISVPYVQGDKDGALTSAIVRELCNSDCYLYVTNQGDLSLIVKIVDLRDENIGFRYYRKQRGKLTNSVIPTETRLWAKVEIALLDNDTGNYILGPALIETNADFDHDYYLNLHGINIFSLGQLSDVDSARDAVWEPLNKAISQKIVDYVSNSW</sequence>
<dbReference type="Proteomes" id="UP000031307">
    <property type="component" value="Unassembled WGS sequence"/>
</dbReference>
<organism evidence="1 2">
    <name type="scientific">Parachlamydia acanthamoebae</name>
    <dbReference type="NCBI Taxonomy" id="83552"/>
    <lineage>
        <taxon>Bacteria</taxon>
        <taxon>Pseudomonadati</taxon>
        <taxon>Chlamydiota</taxon>
        <taxon>Chlamydiia</taxon>
        <taxon>Parachlamydiales</taxon>
        <taxon>Parachlamydiaceae</taxon>
        <taxon>Parachlamydia</taxon>
    </lineage>
</organism>
<dbReference type="AlphaFoldDB" id="A0A0C1C7Y7"/>
<evidence type="ECO:0000313" key="2">
    <source>
        <dbReference type="Proteomes" id="UP000031307"/>
    </source>
</evidence>
<evidence type="ECO:0008006" key="3">
    <source>
        <dbReference type="Google" id="ProtNLM"/>
    </source>
</evidence>
<dbReference type="OMA" id="YHEINVF"/>
<proteinExistence type="predicted"/>
<evidence type="ECO:0000313" key="1">
    <source>
        <dbReference type="EMBL" id="KIA77140.1"/>
    </source>
</evidence>
<dbReference type="PROSITE" id="PS51257">
    <property type="entry name" value="PROKAR_LIPOPROTEIN"/>
    <property type="match status" value="1"/>
</dbReference>
<gene>
    <name evidence="1" type="ORF">DB43_GU00330</name>
</gene>
<accession>A0A0C1C7Y7</accession>
<protein>
    <recommendedName>
        <fullName evidence="3">Lipoprotein</fullName>
    </recommendedName>
</protein>
<name>A0A0C1C7Y7_9BACT</name>
<dbReference type="EMBL" id="JSAM01000090">
    <property type="protein sequence ID" value="KIA77140.1"/>
    <property type="molecule type" value="Genomic_DNA"/>
</dbReference>
<reference evidence="1 2" key="1">
    <citation type="journal article" date="2014" name="Mol. Biol. Evol.">
        <title>Massive expansion of Ubiquitination-related gene families within the Chlamydiae.</title>
        <authorList>
            <person name="Domman D."/>
            <person name="Collingro A."/>
            <person name="Lagkouvardos I."/>
            <person name="Gehre L."/>
            <person name="Weinmaier T."/>
            <person name="Rattei T."/>
            <person name="Subtil A."/>
            <person name="Horn M."/>
        </authorList>
    </citation>
    <scope>NUCLEOTIDE SEQUENCE [LARGE SCALE GENOMIC DNA]</scope>
    <source>
        <strain evidence="1 2">OEW1</strain>
    </source>
</reference>
<dbReference type="PATRIC" id="fig|83552.4.peg.1730"/>